<gene>
    <name evidence="1" type="ORF">ACD_3C00045G0001</name>
</gene>
<dbReference type="NCBIfam" id="NF040941">
    <property type="entry name" value="GGGWT_bact"/>
    <property type="match status" value="1"/>
</dbReference>
<organism evidence="1">
    <name type="scientific">uncultured bacterium</name>
    <name type="common">gcode 4</name>
    <dbReference type="NCBI Taxonomy" id="1234023"/>
    <lineage>
        <taxon>Bacteria</taxon>
        <taxon>environmental samples</taxon>
    </lineage>
</organism>
<dbReference type="EMBL" id="AMFJ01000319">
    <property type="protein sequence ID" value="EKE28555.1"/>
    <property type="molecule type" value="Genomic_DNA"/>
</dbReference>
<reference evidence="1" key="1">
    <citation type="journal article" date="2012" name="Science">
        <title>Fermentation, hydrogen, and sulfur metabolism in multiple uncultivated bacterial phyla.</title>
        <authorList>
            <person name="Wrighton K.C."/>
            <person name="Thomas B.C."/>
            <person name="Sharon I."/>
            <person name="Miller C.S."/>
            <person name="Castelle C.J."/>
            <person name="VerBerkmoes N.C."/>
            <person name="Wilkins M.J."/>
            <person name="Hettich R.L."/>
            <person name="Lipton M.S."/>
            <person name="Williams K.H."/>
            <person name="Long P.E."/>
            <person name="Banfield J.F."/>
        </authorList>
    </citation>
    <scope>NUCLEOTIDE SEQUENCE [LARGE SCALE GENOMIC DNA]</scope>
</reference>
<evidence type="ECO:0000313" key="1">
    <source>
        <dbReference type="EMBL" id="EKE28555.1"/>
    </source>
</evidence>
<sequence length="325" mass="38096">MLKVFTWSTYYFVPTPTLFWIWTWSTVYDNTFWSWKDLLPGVNNAAVFDSSKVYASTSSTWLSATEVESLMVTIQSAYLTWNVTTPAVQEVLAATWSALTDLWVWLVKNSLGWGAVASWGAWTWTVTPPTWAVFPWNWNTGSWFSFSWATPTSCADLLAWSTFKVWTTIPWNWSYFLSGSYLIDPDWAWAVPSKFIYCDMTSDWGGWTLLAVWWVRDSRYCSTTWFWSPSPASSYSVWTTYMPAPGTTRTYRNSIDWTTFSSGISILNTSNSNWCMILDQTGIGFKDPTWNWRVFLFNWNWEGCHWFYYGWSCDSYTNNWWLYVK</sequence>
<comment type="caution">
    <text evidence="1">The sequence shown here is derived from an EMBL/GenBank/DDBJ whole genome shotgun (WGS) entry which is preliminary data.</text>
</comment>
<dbReference type="AlphaFoldDB" id="K2GYP5"/>
<accession>K2GYP5</accession>
<proteinExistence type="predicted"/>
<protein>
    <submittedName>
        <fullName evidence="1">Uncharacterized protein</fullName>
    </submittedName>
</protein>
<name>K2GYP5_9BACT</name>